<name>A0A0G2F0R0_PHACM</name>
<evidence type="ECO:0000313" key="4">
    <source>
        <dbReference type="Proteomes" id="UP000053317"/>
    </source>
</evidence>
<dbReference type="CDD" id="cd13298">
    <property type="entry name" value="PH1_PH_fungal"/>
    <property type="match status" value="1"/>
</dbReference>
<protein>
    <submittedName>
        <fullName evidence="3">Putative ph domain protein</fullName>
    </submittedName>
</protein>
<gene>
    <name evidence="3" type="ORF">UCRPC4_g00778</name>
</gene>
<feature type="compositionally biased region" description="Polar residues" evidence="1">
    <location>
        <begin position="241"/>
        <end position="268"/>
    </location>
</feature>
<keyword evidence="4" id="KW-1185">Reference proteome</keyword>
<sequence>MAISNENAQALRPQTPPGRIAIPKHIRSPNPAALADATNAPQSLKSNHLNLDMFSPVNQNGSFEFDRVLKSERVHRRIKKKGAWKPSWKSAQLVLRPNILSLYKDEDATELWASISLSDVTAVTPVRKTNTQHVFGVFSPSKNYHFQGNSEADAADWVHRIRKEAPLDEDEQFFLASPESKSRSQNEHPITYETSDFSDAFDDRASSPEPSYDSLRARKERSRANTAQRIPSQIHEYSGNEMVTSHSDFSDSAPTGTLSFSLPRSTLGMSPPSHLPSNPKPSTANGPMSPTTRPANLRNISQISINDPAQSSQQLDPSRVIRQGYLLTLRRSSGVKSWKRLWVVLRPKTLSFYKSEAEYSLLKLFDMSRVINAAEIDPVSRSKSFCFQVILEEKTYRFACNGEEDLDAWLGALKSVLSRMKREQSRSVGADAAASGLEHSIGDMAVA</sequence>
<dbReference type="SUPFAM" id="SSF50729">
    <property type="entry name" value="PH domain-like"/>
    <property type="match status" value="2"/>
</dbReference>
<reference evidence="3 4" key="1">
    <citation type="submission" date="2015-05" db="EMBL/GenBank/DDBJ databases">
        <title>Distinctive expansion of gene families associated with plant cell wall degradation and secondary metabolism in the genomes of grapevine trunk pathogens.</title>
        <authorList>
            <person name="Lawrence D.P."/>
            <person name="Travadon R."/>
            <person name="Rolshausen P.E."/>
            <person name="Baumgartner K."/>
        </authorList>
    </citation>
    <scope>NUCLEOTIDE SEQUENCE [LARGE SCALE GENOMIC DNA]</scope>
    <source>
        <strain evidence="3">UCRPC4</strain>
    </source>
</reference>
<evidence type="ECO:0000259" key="2">
    <source>
        <dbReference type="PROSITE" id="PS50003"/>
    </source>
</evidence>
<dbReference type="OrthoDB" id="2157866at2759"/>
<dbReference type="PANTHER" id="PTHR14336:SF8">
    <property type="entry name" value="PROTEIN OPY1"/>
    <property type="match status" value="1"/>
</dbReference>
<dbReference type="Proteomes" id="UP000053317">
    <property type="component" value="Unassembled WGS sequence"/>
</dbReference>
<dbReference type="Gene3D" id="2.30.29.30">
    <property type="entry name" value="Pleckstrin-homology domain (PH domain)/Phosphotyrosine-binding domain (PTB)"/>
    <property type="match status" value="2"/>
</dbReference>
<dbReference type="AlphaFoldDB" id="A0A0G2F0R0"/>
<dbReference type="Pfam" id="PF00169">
    <property type="entry name" value="PH"/>
    <property type="match status" value="2"/>
</dbReference>
<dbReference type="InterPro" id="IPR001849">
    <property type="entry name" value="PH_domain"/>
</dbReference>
<evidence type="ECO:0000313" key="3">
    <source>
        <dbReference type="EMBL" id="KKY27934.1"/>
    </source>
</evidence>
<dbReference type="EMBL" id="LCWF01000019">
    <property type="protein sequence ID" value="KKY27934.1"/>
    <property type="molecule type" value="Genomic_DNA"/>
</dbReference>
<dbReference type="SMART" id="SM00233">
    <property type="entry name" value="PH"/>
    <property type="match status" value="2"/>
</dbReference>
<dbReference type="PROSITE" id="PS50003">
    <property type="entry name" value="PH_DOMAIN"/>
    <property type="match status" value="2"/>
</dbReference>
<reference evidence="3 4" key="2">
    <citation type="submission" date="2015-05" db="EMBL/GenBank/DDBJ databases">
        <authorList>
            <person name="Morales-Cruz A."/>
            <person name="Amrine K.C."/>
            <person name="Cantu D."/>
        </authorList>
    </citation>
    <scope>NUCLEOTIDE SEQUENCE [LARGE SCALE GENOMIC DNA]</scope>
    <source>
        <strain evidence="3">UCRPC4</strain>
    </source>
</reference>
<accession>A0A0G2F0R0</accession>
<feature type="region of interest" description="Disordered" evidence="1">
    <location>
        <begin position="174"/>
        <end position="295"/>
    </location>
</feature>
<dbReference type="InterPro" id="IPR051707">
    <property type="entry name" value="PI-Interact_SigTrans_Reg"/>
</dbReference>
<dbReference type="PANTHER" id="PTHR14336">
    <property type="entry name" value="TANDEM PH DOMAIN CONTAINING PROTEIN"/>
    <property type="match status" value="1"/>
</dbReference>
<dbReference type="CDD" id="cd13299">
    <property type="entry name" value="PH2_PH_fungal"/>
    <property type="match status" value="1"/>
</dbReference>
<dbReference type="InterPro" id="IPR011993">
    <property type="entry name" value="PH-like_dom_sf"/>
</dbReference>
<feature type="compositionally biased region" description="Polar residues" evidence="1">
    <location>
        <begin position="280"/>
        <end position="295"/>
    </location>
</feature>
<proteinExistence type="predicted"/>
<organism evidence="3 4">
    <name type="scientific">Phaeomoniella chlamydospora</name>
    <name type="common">Phaeoacremonium chlamydosporum</name>
    <dbReference type="NCBI Taxonomy" id="158046"/>
    <lineage>
        <taxon>Eukaryota</taxon>
        <taxon>Fungi</taxon>
        <taxon>Dikarya</taxon>
        <taxon>Ascomycota</taxon>
        <taxon>Pezizomycotina</taxon>
        <taxon>Eurotiomycetes</taxon>
        <taxon>Chaetothyriomycetidae</taxon>
        <taxon>Phaeomoniellales</taxon>
        <taxon>Phaeomoniellaceae</taxon>
        <taxon>Phaeomoniella</taxon>
    </lineage>
</organism>
<feature type="domain" description="PH" evidence="2">
    <location>
        <begin position="67"/>
        <end position="166"/>
    </location>
</feature>
<feature type="domain" description="PH" evidence="2">
    <location>
        <begin position="319"/>
        <end position="418"/>
    </location>
</feature>
<comment type="caution">
    <text evidence="3">The sequence shown here is derived from an EMBL/GenBank/DDBJ whole genome shotgun (WGS) entry which is preliminary data.</text>
</comment>
<evidence type="ECO:0000256" key="1">
    <source>
        <dbReference type="SAM" id="MobiDB-lite"/>
    </source>
</evidence>